<dbReference type="InterPro" id="IPR012951">
    <property type="entry name" value="BBE"/>
</dbReference>
<evidence type="ECO:0000256" key="2">
    <source>
        <dbReference type="ARBA" id="ARBA00005466"/>
    </source>
</evidence>
<comment type="similarity">
    <text evidence="2">Belongs to the oxygen-dependent FAD-linked oxidoreductase family.</text>
</comment>
<dbReference type="Pfam" id="PF08031">
    <property type="entry name" value="BBE"/>
    <property type="match status" value="1"/>
</dbReference>
<evidence type="ECO:0000256" key="6">
    <source>
        <dbReference type="ARBA" id="ARBA00023157"/>
    </source>
</evidence>
<dbReference type="Pfam" id="PF01565">
    <property type="entry name" value="FAD_binding_4"/>
    <property type="match status" value="1"/>
</dbReference>
<dbReference type="STRING" id="35608.A0A2U1PKR3"/>
<dbReference type="AlphaFoldDB" id="A0A2U1PKR3"/>
<organism evidence="10 11">
    <name type="scientific">Artemisia annua</name>
    <name type="common">Sweet wormwood</name>
    <dbReference type="NCBI Taxonomy" id="35608"/>
    <lineage>
        <taxon>Eukaryota</taxon>
        <taxon>Viridiplantae</taxon>
        <taxon>Streptophyta</taxon>
        <taxon>Embryophyta</taxon>
        <taxon>Tracheophyta</taxon>
        <taxon>Spermatophyta</taxon>
        <taxon>Magnoliopsida</taxon>
        <taxon>eudicotyledons</taxon>
        <taxon>Gunneridae</taxon>
        <taxon>Pentapetalae</taxon>
        <taxon>asterids</taxon>
        <taxon>campanulids</taxon>
        <taxon>Asterales</taxon>
        <taxon>Asteraceae</taxon>
        <taxon>Asteroideae</taxon>
        <taxon>Anthemideae</taxon>
        <taxon>Artemisiinae</taxon>
        <taxon>Artemisia</taxon>
    </lineage>
</organism>
<feature type="signal peptide" evidence="8">
    <location>
        <begin position="1"/>
        <end position="19"/>
    </location>
</feature>
<accession>A0A2U1PKR3</accession>
<evidence type="ECO:0000256" key="7">
    <source>
        <dbReference type="ARBA" id="ARBA00023180"/>
    </source>
</evidence>
<dbReference type="Proteomes" id="UP000245207">
    <property type="component" value="Unassembled WGS sequence"/>
</dbReference>
<proteinExistence type="inferred from homology"/>
<feature type="domain" description="FAD-binding PCMH-type" evidence="9">
    <location>
        <begin position="68"/>
        <end position="245"/>
    </location>
</feature>
<dbReference type="InterPro" id="IPR016169">
    <property type="entry name" value="FAD-bd_PCMH_sub2"/>
</dbReference>
<evidence type="ECO:0000313" key="11">
    <source>
        <dbReference type="Proteomes" id="UP000245207"/>
    </source>
</evidence>
<name>A0A2U1PKR3_ARTAN</name>
<dbReference type="PROSITE" id="PS51387">
    <property type="entry name" value="FAD_PCMH"/>
    <property type="match status" value="1"/>
</dbReference>
<keyword evidence="7" id="KW-0325">Glycoprotein</keyword>
<keyword evidence="11" id="KW-1185">Reference proteome</keyword>
<evidence type="ECO:0000256" key="1">
    <source>
        <dbReference type="ARBA" id="ARBA00001974"/>
    </source>
</evidence>
<dbReference type="Gene3D" id="3.30.43.10">
    <property type="entry name" value="Uridine Diphospho-n-acetylenolpyruvylglucosamine Reductase, domain 2"/>
    <property type="match status" value="1"/>
</dbReference>
<feature type="chain" id="PRO_5015730553" evidence="8">
    <location>
        <begin position="20"/>
        <end position="541"/>
    </location>
</feature>
<keyword evidence="5" id="KW-0274">FAD</keyword>
<dbReference type="SUPFAM" id="SSF56176">
    <property type="entry name" value="FAD-binding/transporter-associated domain-like"/>
    <property type="match status" value="1"/>
</dbReference>
<dbReference type="Gene3D" id="3.40.462.20">
    <property type="match status" value="1"/>
</dbReference>
<keyword evidence="3" id="KW-0285">Flavoprotein</keyword>
<gene>
    <name evidence="10" type="ORF">CTI12_AA143720</name>
</gene>
<comment type="cofactor">
    <cofactor evidence="1">
        <name>FAD</name>
        <dbReference type="ChEBI" id="CHEBI:57692"/>
    </cofactor>
</comment>
<keyword evidence="6" id="KW-1015">Disulfide bond</keyword>
<evidence type="ECO:0000256" key="3">
    <source>
        <dbReference type="ARBA" id="ARBA00022630"/>
    </source>
</evidence>
<dbReference type="OrthoDB" id="407275at2759"/>
<evidence type="ECO:0000256" key="4">
    <source>
        <dbReference type="ARBA" id="ARBA00022729"/>
    </source>
</evidence>
<keyword evidence="4 8" id="KW-0732">Signal</keyword>
<dbReference type="Gene3D" id="3.30.465.10">
    <property type="match status" value="1"/>
</dbReference>
<evidence type="ECO:0000256" key="8">
    <source>
        <dbReference type="SAM" id="SignalP"/>
    </source>
</evidence>
<dbReference type="FunFam" id="3.30.43.10:FF:000004">
    <property type="entry name" value="Berberine bridge enzyme-like 15"/>
    <property type="match status" value="1"/>
</dbReference>
<dbReference type="InterPro" id="IPR016167">
    <property type="entry name" value="FAD-bd_PCMH_sub1"/>
</dbReference>
<comment type="caution">
    <text evidence="10">The sequence shown here is derived from an EMBL/GenBank/DDBJ whole genome shotgun (WGS) entry which is preliminary data.</text>
</comment>
<dbReference type="GO" id="GO:0071949">
    <property type="term" value="F:FAD binding"/>
    <property type="evidence" value="ECO:0007669"/>
    <property type="project" value="InterPro"/>
</dbReference>
<dbReference type="EMBL" id="PKPP01001035">
    <property type="protein sequence ID" value="PWA86277.1"/>
    <property type="molecule type" value="Genomic_DNA"/>
</dbReference>
<sequence>MTFSILVFLLLFISIKCSADHVTDSFINCLTIRSRNFPITGIVYAPNNSSFSSVYHAYIRNPRFNNSTRAKPSLIITPTHVSHIQNAIVCAKKHGMQMRTRCGGHDYEGLSYLSFEDTTPFFILDMFNLRSIDINIEQETALVQTGATLGEVYYRIAEKSNTHGLPAGVCPTVAIGGHCSGAGYGNMIRKFGLTVDLIQDAELIDVNGRLLDRESMGEELFWAITGGGGASFGVIISFLFKLVRVPPQVTFFNLERTSEDDILNIANNWFQVANKLDNNLFIRMTFNVINNIEGIKTVRATFPSLFLGNTSTLMSLMNKCFPELGLQDSDCVEMSWVESTLVYAGFPVGTSLDALLSRSQQSERDRPFKIKSDFLKSPISKHGMESIFNKMKELKNQMITFNPLGGRMNEISEFAKPYPHRAGNLAKIEYETYWNDTGTEAENQYLESTRLMYEHMTPYVSENPREAFFNYRDLDLGVNYNGENSYEEGKVYGVRYWKEVNFNRLVMVKSVVDPHNFFRNEQGIPTIWSKFQDSASFSNHG</sequence>
<dbReference type="PANTHER" id="PTHR32448">
    <property type="entry name" value="OS08G0158400 PROTEIN"/>
    <property type="match status" value="1"/>
</dbReference>
<dbReference type="InterPro" id="IPR036318">
    <property type="entry name" value="FAD-bd_PCMH-like_sf"/>
</dbReference>
<evidence type="ECO:0000256" key="5">
    <source>
        <dbReference type="ARBA" id="ARBA00022827"/>
    </source>
</evidence>
<evidence type="ECO:0000313" key="10">
    <source>
        <dbReference type="EMBL" id="PWA86277.1"/>
    </source>
</evidence>
<evidence type="ECO:0000259" key="9">
    <source>
        <dbReference type="PROSITE" id="PS51387"/>
    </source>
</evidence>
<dbReference type="InterPro" id="IPR016166">
    <property type="entry name" value="FAD-bd_PCMH"/>
</dbReference>
<reference evidence="10 11" key="1">
    <citation type="journal article" date="2018" name="Mol. Plant">
        <title>The genome of Artemisia annua provides insight into the evolution of Asteraceae family and artemisinin biosynthesis.</title>
        <authorList>
            <person name="Shen Q."/>
            <person name="Zhang L."/>
            <person name="Liao Z."/>
            <person name="Wang S."/>
            <person name="Yan T."/>
            <person name="Shi P."/>
            <person name="Liu M."/>
            <person name="Fu X."/>
            <person name="Pan Q."/>
            <person name="Wang Y."/>
            <person name="Lv Z."/>
            <person name="Lu X."/>
            <person name="Zhang F."/>
            <person name="Jiang W."/>
            <person name="Ma Y."/>
            <person name="Chen M."/>
            <person name="Hao X."/>
            <person name="Li L."/>
            <person name="Tang Y."/>
            <person name="Lv G."/>
            <person name="Zhou Y."/>
            <person name="Sun X."/>
            <person name="Brodelius P.E."/>
            <person name="Rose J.K.C."/>
            <person name="Tang K."/>
        </authorList>
    </citation>
    <scope>NUCLEOTIDE SEQUENCE [LARGE SCALE GENOMIC DNA]</scope>
    <source>
        <strain evidence="11">cv. Huhao1</strain>
        <tissue evidence="10">Leaf</tissue>
    </source>
</reference>
<protein>
    <submittedName>
        <fullName evidence="10">Berberine/berberine-like, FAD-binding, type 2</fullName>
    </submittedName>
</protein>
<dbReference type="GO" id="GO:0016491">
    <property type="term" value="F:oxidoreductase activity"/>
    <property type="evidence" value="ECO:0007669"/>
    <property type="project" value="InterPro"/>
</dbReference>
<dbReference type="InterPro" id="IPR006094">
    <property type="entry name" value="Oxid_FAD_bind_N"/>
</dbReference>